<name>A0AAD6UBW6_9AGAR</name>
<accession>A0AAD6UBW6</accession>
<gene>
    <name evidence="2" type="ORF">B0H15DRAFT_946059</name>
</gene>
<evidence type="ECO:0000313" key="2">
    <source>
        <dbReference type="EMBL" id="KAJ7096585.1"/>
    </source>
</evidence>
<feature type="region of interest" description="Disordered" evidence="1">
    <location>
        <begin position="114"/>
        <end position="152"/>
    </location>
</feature>
<feature type="region of interest" description="Disordered" evidence="1">
    <location>
        <begin position="184"/>
        <end position="205"/>
    </location>
</feature>
<reference evidence="2" key="1">
    <citation type="submission" date="2023-03" db="EMBL/GenBank/DDBJ databases">
        <title>Massive genome expansion in bonnet fungi (Mycena s.s.) driven by repeated elements and novel gene families across ecological guilds.</title>
        <authorList>
            <consortium name="Lawrence Berkeley National Laboratory"/>
            <person name="Harder C.B."/>
            <person name="Miyauchi S."/>
            <person name="Viragh M."/>
            <person name="Kuo A."/>
            <person name="Thoen E."/>
            <person name="Andreopoulos B."/>
            <person name="Lu D."/>
            <person name="Skrede I."/>
            <person name="Drula E."/>
            <person name="Henrissat B."/>
            <person name="Morin E."/>
            <person name="Kohler A."/>
            <person name="Barry K."/>
            <person name="LaButti K."/>
            <person name="Morin E."/>
            <person name="Salamov A."/>
            <person name="Lipzen A."/>
            <person name="Mereny Z."/>
            <person name="Hegedus B."/>
            <person name="Baldrian P."/>
            <person name="Stursova M."/>
            <person name="Weitz H."/>
            <person name="Taylor A."/>
            <person name="Grigoriev I.V."/>
            <person name="Nagy L.G."/>
            <person name="Martin F."/>
            <person name="Kauserud H."/>
        </authorList>
    </citation>
    <scope>NUCLEOTIDE SEQUENCE</scope>
    <source>
        <strain evidence="2">CBHHK173m</strain>
    </source>
</reference>
<evidence type="ECO:0000313" key="3">
    <source>
        <dbReference type="Proteomes" id="UP001222325"/>
    </source>
</evidence>
<dbReference type="AlphaFoldDB" id="A0AAD6UBW6"/>
<sequence>MAASVDALVAATSSLSLSTNCVPRLFLLPDDPPVEELLRVPKHKFYIITRGKSSDAEGIYSSWTLASPRILGVSNVQHESCANLKLALKIWAAYCRQWHDHPIQVLAPPSYNSPAPSLACPPPGSGLASPPSSPVACPAQTPPSTPRKYYRIPGSPRVLVDRKEAERELRKARATSLLLGSTLADIEDDDDGPATPTSTPSTPSKFYRVFGSRRIQTDREAAIAELAASRATGLLLGDSLEAVEGPDA</sequence>
<keyword evidence="3" id="KW-1185">Reference proteome</keyword>
<dbReference type="Proteomes" id="UP001222325">
    <property type="component" value="Unassembled WGS sequence"/>
</dbReference>
<dbReference type="EMBL" id="JARJCN010000011">
    <property type="protein sequence ID" value="KAJ7096585.1"/>
    <property type="molecule type" value="Genomic_DNA"/>
</dbReference>
<protein>
    <submittedName>
        <fullName evidence="2">Uncharacterized protein</fullName>
    </submittedName>
</protein>
<proteinExistence type="predicted"/>
<feature type="compositionally biased region" description="Low complexity" evidence="1">
    <location>
        <begin position="193"/>
        <end position="204"/>
    </location>
</feature>
<evidence type="ECO:0000256" key="1">
    <source>
        <dbReference type="SAM" id="MobiDB-lite"/>
    </source>
</evidence>
<organism evidence="2 3">
    <name type="scientific">Mycena belliarum</name>
    <dbReference type="NCBI Taxonomy" id="1033014"/>
    <lineage>
        <taxon>Eukaryota</taxon>
        <taxon>Fungi</taxon>
        <taxon>Dikarya</taxon>
        <taxon>Basidiomycota</taxon>
        <taxon>Agaricomycotina</taxon>
        <taxon>Agaricomycetes</taxon>
        <taxon>Agaricomycetidae</taxon>
        <taxon>Agaricales</taxon>
        <taxon>Marasmiineae</taxon>
        <taxon>Mycenaceae</taxon>
        <taxon>Mycena</taxon>
    </lineage>
</organism>
<comment type="caution">
    <text evidence="2">The sequence shown here is derived from an EMBL/GenBank/DDBJ whole genome shotgun (WGS) entry which is preliminary data.</text>
</comment>